<accession>A0A165L3J7</accession>
<name>A0A165L3J7_EXIGL</name>
<reference evidence="1 2" key="1">
    <citation type="journal article" date="2016" name="Mol. Biol. Evol.">
        <title>Comparative Genomics of Early-Diverging Mushroom-Forming Fungi Provides Insights into the Origins of Lignocellulose Decay Capabilities.</title>
        <authorList>
            <person name="Nagy L.G."/>
            <person name="Riley R."/>
            <person name="Tritt A."/>
            <person name="Adam C."/>
            <person name="Daum C."/>
            <person name="Floudas D."/>
            <person name="Sun H."/>
            <person name="Yadav J.S."/>
            <person name="Pangilinan J."/>
            <person name="Larsson K.H."/>
            <person name="Matsuura K."/>
            <person name="Barry K."/>
            <person name="Labutti K."/>
            <person name="Kuo R."/>
            <person name="Ohm R.A."/>
            <person name="Bhattacharya S.S."/>
            <person name="Shirouzu T."/>
            <person name="Yoshinaga Y."/>
            <person name="Martin F.M."/>
            <person name="Grigoriev I.V."/>
            <person name="Hibbett D.S."/>
        </authorList>
    </citation>
    <scope>NUCLEOTIDE SEQUENCE [LARGE SCALE GENOMIC DNA]</scope>
    <source>
        <strain evidence="1 2">HHB12029</strain>
    </source>
</reference>
<dbReference type="AlphaFoldDB" id="A0A165L3J7"/>
<sequence>MASHLTTSLEVARPEAQATAVAEDPLDLNGLWPITTDLTNATRRIARALTSHTNALPADSTASRQQLLEMRARCIYAFDYIGVNVVAGGSQLISTAAHSVASHLRHDSPGSTASSLTHLLVSVLDGCSNSRRLLDDCLSTWQQSPLSITQISPSRRLPQSTPVSSFLRGLGTLAAPSSAPHADGTHTSGRIDVAVEISSILRSLDGIEAFWRKRHMLFSGPGYTFTREQMLRFHTTCERCGESYMEFVDPIGECRLELSRAHPAITKSPQADILMDTSRIQTAWRSLLSP</sequence>
<protein>
    <submittedName>
        <fullName evidence="1">Uncharacterized protein</fullName>
    </submittedName>
</protein>
<gene>
    <name evidence="1" type="ORF">EXIGLDRAFT_833000</name>
</gene>
<dbReference type="Proteomes" id="UP000077266">
    <property type="component" value="Unassembled WGS sequence"/>
</dbReference>
<organism evidence="1 2">
    <name type="scientific">Exidia glandulosa HHB12029</name>
    <dbReference type="NCBI Taxonomy" id="1314781"/>
    <lineage>
        <taxon>Eukaryota</taxon>
        <taxon>Fungi</taxon>
        <taxon>Dikarya</taxon>
        <taxon>Basidiomycota</taxon>
        <taxon>Agaricomycotina</taxon>
        <taxon>Agaricomycetes</taxon>
        <taxon>Auriculariales</taxon>
        <taxon>Exidiaceae</taxon>
        <taxon>Exidia</taxon>
    </lineage>
</organism>
<evidence type="ECO:0000313" key="1">
    <source>
        <dbReference type="EMBL" id="KZV97296.1"/>
    </source>
</evidence>
<evidence type="ECO:0000313" key="2">
    <source>
        <dbReference type="Proteomes" id="UP000077266"/>
    </source>
</evidence>
<keyword evidence="2" id="KW-1185">Reference proteome</keyword>
<proteinExistence type="predicted"/>
<dbReference type="InParanoid" id="A0A165L3J7"/>
<dbReference type="EMBL" id="KV425932">
    <property type="protein sequence ID" value="KZV97296.1"/>
    <property type="molecule type" value="Genomic_DNA"/>
</dbReference>